<organism evidence="1 2">
    <name type="scientific">Paraburkholderia rhynchosiae</name>
    <dbReference type="NCBI Taxonomy" id="487049"/>
    <lineage>
        <taxon>Bacteria</taxon>
        <taxon>Pseudomonadati</taxon>
        <taxon>Pseudomonadota</taxon>
        <taxon>Betaproteobacteria</taxon>
        <taxon>Burkholderiales</taxon>
        <taxon>Burkholderiaceae</taxon>
        <taxon>Paraburkholderia</taxon>
    </lineage>
</organism>
<evidence type="ECO:0000313" key="1">
    <source>
        <dbReference type="EMBL" id="MFM0107257.1"/>
    </source>
</evidence>
<reference evidence="1 2" key="1">
    <citation type="journal article" date="2024" name="Chem. Sci.">
        <title>Discovery of megapolipeptins by genome mining of a Burkholderiales bacteria collection.</title>
        <authorList>
            <person name="Paulo B.S."/>
            <person name="Recchia M.J.J."/>
            <person name="Lee S."/>
            <person name="Fergusson C.H."/>
            <person name="Romanowski S.B."/>
            <person name="Hernandez A."/>
            <person name="Krull N."/>
            <person name="Liu D.Y."/>
            <person name="Cavanagh H."/>
            <person name="Bos A."/>
            <person name="Gray C.A."/>
            <person name="Murphy B.T."/>
            <person name="Linington R.G."/>
            <person name="Eustaquio A.S."/>
        </authorList>
    </citation>
    <scope>NUCLEOTIDE SEQUENCE [LARGE SCALE GENOMIC DNA]</scope>
    <source>
        <strain evidence="1 2">RL18-126-BIB-B</strain>
    </source>
</reference>
<dbReference type="EMBL" id="JAQQDW010000075">
    <property type="protein sequence ID" value="MFM0107257.1"/>
    <property type="molecule type" value="Genomic_DNA"/>
</dbReference>
<comment type="caution">
    <text evidence="1">The sequence shown here is derived from an EMBL/GenBank/DDBJ whole genome shotgun (WGS) entry which is preliminary data.</text>
</comment>
<dbReference type="Proteomes" id="UP001629235">
    <property type="component" value="Unassembled WGS sequence"/>
</dbReference>
<protein>
    <submittedName>
        <fullName evidence="1">Uncharacterized protein</fullName>
    </submittedName>
</protein>
<keyword evidence="2" id="KW-1185">Reference proteome</keyword>
<proteinExistence type="predicted"/>
<gene>
    <name evidence="1" type="ORF">PQR01_28190</name>
</gene>
<evidence type="ECO:0000313" key="2">
    <source>
        <dbReference type="Proteomes" id="UP001629235"/>
    </source>
</evidence>
<accession>A0ACC7NII9</accession>
<sequence>MIPNGGDRIVTRGNNRSFIEAVTDSGRCAVDFDYSLLCRTTLPESYCFYSVTQNCQSASFDIAFQIRGNCYAIDEASAPFLPEMKNDYNAWRAVSRSRRTNAHFRTLLRPQGAQTGMRFARMIATVLIAHARRSRSERSRALSLASFQLLPARLDQRALQRMRQFSRESSGQEDDDRQ</sequence>
<name>A0ACC7NII9_9BURK</name>